<protein>
    <recommendedName>
        <fullName evidence="5">Pentacotripeptide-repeat region of PRORP domain-containing protein</fullName>
    </recommendedName>
</protein>
<dbReference type="NCBIfam" id="TIGR00756">
    <property type="entry name" value="PPR"/>
    <property type="match status" value="2"/>
</dbReference>
<evidence type="ECO:0000256" key="1">
    <source>
        <dbReference type="ARBA" id="ARBA00022737"/>
    </source>
</evidence>
<dbReference type="EMBL" id="KI395040">
    <property type="protein sequence ID" value="ERM99201.1"/>
    <property type="molecule type" value="Genomic_DNA"/>
</dbReference>
<dbReference type="Pfam" id="PF01535">
    <property type="entry name" value="PPR"/>
    <property type="match status" value="4"/>
</dbReference>
<evidence type="ECO:0008006" key="5">
    <source>
        <dbReference type="Google" id="ProtNLM"/>
    </source>
</evidence>
<dbReference type="InterPro" id="IPR011990">
    <property type="entry name" value="TPR-like_helical_dom_sf"/>
</dbReference>
<dbReference type="InterPro" id="IPR002885">
    <property type="entry name" value="PPR_rpt"/>
</dbReference>
<dbReference type="PANTHER" id="PTHR47926">
    <property type="entry name" value="PENTATRICOPEPTIDE REPEAT-CONTAINING PROTEIN"/>
    <property type="match status" value="1"/>
</dbReference>
<evidence type="ECO:0000313" key="3">
    <source>
        <dbReference type="EMBL" id="ERM99201.1"/>
    </source>
</evidence>
<evidence type="ECO:0000256" key="2">
    <source>
        <dbReference type="PROSITE-ProRule" id="PRU00708"/>
    </source>
</evidence>
<sequence>MKELQRLLVSHLKPTPPKWPPDPSTLLSLLQNQKFPPPSLLHRAHALILRLHHHQDPALISKLISLSSRLTRIAYSLSLFTHFPNPTTYLSNTMLQALSDNGLHARAFSLYKSFSLYHSSPPNRFTFPPLLKACAGLQALEPTRQVHAHIVKLGCEFDAFVGTALLDSYYKAESSLAALQVFDEMPQKNVPSYNAIVSGLAMHGELELARKIFDEMPERSVVSWSAMLSGYSKNGFFHEALSLFEQMKASGPSPNDITLFMGCGRFKDLGRKPNLTKYENLRNDQKSHGLKYEVLVFNSMHIILRR</sequence>
<reference evidence="4" key="1">
    <citation type="journal article" date="2013" name="Science">
        <title>The Amborella genome and the evolution of flowering plants.</title>
        <authorList>
            <consortium name="Amborella Genome Project"/>
        </authorList>
    </citation>
    <scope>NUCLEOTIDE SEQUENCE [LARGE SCALE GENOMIC DNA]</scope>
</reference>
<keyword evidence="1" id="KW-0677">Repeat</keyword>
<dbReference type="PANTHER" id="PTHR47926:SF359">
    <property type="entry name" value="PENTACOTRIPEPTIDE-REPEAT REGION OF PRORP DOMAIN-CONTAINING PROTEIN"/>
    <property type="match status" value="1"/>
</dbReference>
<dbReference type="Proteomes" id="UP000017836">
    <property type="component" value="Unassembled WGS sequence"/>
</dbReference>
<dbReference type="eggNOG" id="KOG4197">
    <property type="taxonomic scope" value="Eukaryota"/>
</dbReference>
<dbReference type="HOGENOM" id="CLU_910125_0_0_1"/>
<proteinExistence type="predicted"/>
<name>W1NQL1_AMBTC</name>
<dbReference type="PROSITE" id="PS51375">
    <property type="entry name" value="PPR"/>
    <property type="match status" value="2"/>
</dbReference>
<keyword evidence="4" id="KW-1185">Reference proteome</keyword>
<dbReference type="GO" id="GO:0009451">
    <property type="term" value="P:RNA modification"/>
    <property type="evidence" value="ECO:0007669"/>
    <property type="project" value="InterPro"/>
</dbReference>
<feature type="repeat" description="PPR" evidence="2">
    <location>
        <begin position="189"/>
        <end position="219"/>
    </location>
</feature>
<accession>W1NQL1</accession>
<dbReference type="AlphaFoldDB" id="W1NQL1"/>
<dbReference type="Gene3D" id="1.25.40.10">
    <property type="entry name" value="Tetratricopeptide repeat domain"/>
    <property type="match status" value="2"/>
</dbReference>
<dbReference type="Gramene" id="ERM99201">
    <property type="protein sequence ID" value="ERM99201"/>
    <property type="gene ID" value="AMTR_s00092p00099090"/>
</dbReference>
<gene>
    <name evidence="3" type="ORF">AMTR_s00092p00099090</name>
</gene>
<organism evidence="3 4">
    <name type="scientific">Amborella trichopoda</name>
    <dbReference type="NCBI Taxonomy" id="13333"/>
    <lineage>
        <taxon>Eukaryota</taxon>
        <taxon>Viridiplantae</taxon>
        <taxon>Streptophyta</taxon>
        <taxon>Embryophyta</taxon>
        <taxon>Tracheophyta</taxon>
        <taxon>Spermatophyta</taxon>
        <taxon>Magnoliopsida</taxon>
        <taxon>Amborellales</taxon>
        <taxon>Amborellaceae</taxon>
        <taxon>Amborella</taxon>
    </lineage>
</organism>
<dbReference type="InterPro" id="IPR046960">
    <property type="entry name" value="PPR_At4g14850-like_plant"/>
</dbReference>
<evidence type="ECO:0000313" key="4">
    <source>
        <dbReference type="Proteomes" id="UP000017836"/>
    </source>
</evidence>
<dbReference type="GO" id="GO:0003723">
    <property type="term" value="F:RNA binding"/>
    <property type="evidence" value="ECO:0007669"/>
    <property type="project" value="InterPro"/>
</dbReference>
<feature type="repeat" description="PPR" evidence="2">
    <location>
        <begin position="220"/>
        <end position="254"/>
    </location>
</feature>